<accession>A0ABQ5HB14</accession>
<dbReference type="EMBL" id="BQNB010019415">
    <property type="protein sequence ID" value="GJT85066.1"/>
    <property type="molecule type" value="Genomic_DNA"/>
</dbReference>
<evidence type="ECO:0000313" key="2">
    <source>
        <dbReference type="Proteomes" id="UP001151760"/>
    </source>
</evidence>
<gene>
    <name evidence="1" type="ORF">Tco_1066783</name>
</gene>
<reference evidence="1" key="1">
    <citation type="journal article" date="2022" name="Int. J. Mol. Sci.">
        <title>Draft Genome of Tanacetum Coccineum: Genomic Comparison of Closely Related Tanacetum-Family Plants.</title>
        <authorList>
            <person name="Yamashiro T."/>
            <person name="Shiraishi A."/>
            <person name="Nakayama K."/>
            <person name="Satake H."/>
        </authorList>
    </citation>
    <scope>NUCLEOTIDE SEQUENCE</scope>
</reference>
<proteinExistence type="predicted"/>
<evidence type="ECO:0000313" key="1">
    <source>
        <dbReference type="EMBL" id="GJT85066.1"/>
    </source>
</evidence>
<sequence>MDAHYGVEGLEVDSIRRIQGIGYGVLEFLGVGTTFDIFQNIHILYHEFDVLVFFWIQRIELDSFVVFDVWHKAFGNVWDWFPGNGKLNKLNEEAGVLEIRRQAGHVSEMAATEKTASVLAGIWKLHDTQLLVSFELIKNL</sequence>
<protein>
    <submittedName>
        <fullName evidence="1">Uncharacterized protein</fullName>
    </submittedName>
</protein>
<name>A0ABQ5HB14_9ASTR</name>
<organism evidence="1 2">
    <name type="scientific">Tanacetum coccineum</name>
    <dbReference type="NCBI Taxonomy" id="301880"/>
    <lineage>
        <taxon>Eukaryota</taxon>
        <taxon>Viridiplantae</taxon>
        <taxon>Streptophyta</taxon>
        <taxon>Embryophyta</taxon>
        <taxon>Tracheophyta</taxon>
        <taxon>Spermatophyta</taxon>
        <taxon>Magnoliopsida</taxon>
        <taxon>eudicotyledons</taxon>
        <taxon>Gunneridae</taxon>
        <taxon>Pentapetalae</taxon>
        <taxon>asterids</taxon>
        <taxon>campanulids</taxon>
        <taxon>Asterales</taxon>
        <taxon>Asteraceae</taxon>
        <taxon>Asteroideae</taxon>
        <taxon>Anthemideae</taxon>
        <taxon>Anthemidinae</taxon>
        <taxon>Tanacetum</taxon>
    </lineage>
</organism>
<keyword evidence="2" id="KW-1185">Reference proteome</keyword>
<dbReference type="Proteomes" id="UP001151760">
    <property type="component" value="Unassembled WGS sequence"/>
</dbReference>
<reference evidence="1" key="2">
    <citation type="submission" date="2022-01" db="EMBL/GenBank/DDBJ databases">
        <authorList>
            <person name="Yamashiro T."/>
            <person name="Shiraishi A."/>
            <person name="Satake H."/>
            <person name="Nakayama K."/>
        </authorList>
    </citation>
    <scope>NUCLEOTIDE SEQUENCE</scope>
</reference>
<comment type="caution">
    <text evidence="1">The sequence shown here is derived from an EMBL/GenBank/DDBJ whole genome shotgun (WGS) entry which is preliminary data.</text>
</comment>